<sequence>MSTSTNSTPTPHDIDVLIVGSGSAGLAAATWLSVLGISSHNLEDPTSGGVTVLEKRPGPMTMGQADGVQCRTVEMFESFGISEELLRDAYHVLEIAFWQDSKDGKGLKRVRYSEDTKKGLSWQPHVILNQARVNGLLLGKMAKEGGMKVQYGWEVKHVELIENGKRVKVVAENLEGQVQGEWRAKYVLACDGAHSNVRRAIGYQMIGDTTDAVWGVMDVYPRTNFPDIRKKATLHTDEGVLLIIPREGGDLARFYIAMPPGTKPKEVKLEDLQEVARKIFATGGYQMDIAGTFWWSAYSIGQRLASGFSLGNRIFLTGDACHTHSPKAGQGMNVSLQDGYNIGWKLGMVLKGQADPSLLHTYDFERGKVAADLVEFDRNWTKTIAKHTDPESGTTNETAISDAFIKTAKYTAGLTSKYEQSSLTDAKGSKQELATEVTVGMRFPSSQVVRFCDAKAMQLSRALKADGRWRLVIFVGDLQENGKKARLDKLGEYLDSAQGPVRAATPLNADIDSVIDPIVVLHGKRHATEQEQIHPFFWPTTGKWGMRDLHKTFVDDESYNSGHGHAYENCGIDPKHGALVIVRPDQYVSKVISVDDHAAIGSFFAGFLKRPASTLPN</sequence>
<dbReference type="HOGENOM" id="CLU_009665_9_2_1"/>
<dbReference type="Gene3D" id="3.40.30.20">
    <property type="match status" value="1"/>
</dbReference>
<dbReference type="GO" id="GO:0071949">
    <property type="term" value="F:FAD binding"/>
    <property type="evidence" value="ECO:0007669"/>
    <property type="project" value="InterPro"/>
</dbReference>
<evidence type="ECO:0000259" key="6">
    <source>
        <dbReference type="Pfam" id="PF07976"/>
    </source>
</evidence>
<dbReference type="CDD" id="cd02979">
    <property type="entry name" value="PHOX_C"/>
    <property type="match status" value="1"/>
</dbReference>
<dbReference type="InterPro" id="IPR002938">
    <property type="entry name" value="FAD-bd"/>
</dbReference>
<evidence type="ECO:0000259" key="5">
    <source>
        <dbReference type="Pfam" id="PF01494"/>
    </source>
</evidence>
<evidence type="ECO:0000256" key="4">
    <source>
        <dbReference type="ARBA" id="ARBA00023002"/>
    </source>
</evidence>
<dbReference type="OrthoDB" id="1716816at2759"/>
<reference evidence="7 8" key="1">
    <citation type="submission" date="2013-03" db="EMBL/GenBank/DDBJ databases">
        <title>The Genome Sequence of Phialophora europaea CBS 101466.</title>
        <authorList>
            <consortium name="The Broad Institute Genomics Platform"/>
            <person name="Cuomo C."/>
            <person name="de Hoog S."/>
            <person name="Gorbushina A."/>
            <person name="Walker B."/>
            <person name="Young S.K."/>
            <person name="Zeng Q."/>
            <person name="Gargeya S."/>
            <person name="Fitzgerald M."/>
            <person name="Haas B."/>
            <person name="Abouelleil A."/>
            <person name="Allen A.W."/>
            <person name="Alvarado L."/>
            <person name="Arachchi H.M."/>
            <person name="Berlin A.M."/>
            <person name="Chapman S.B."/>
            <person name="Gainer-Dewar J."/>
            <person name="Goldberg J."/>
            <person name="Griggs A."/>
            <person name="Gujja S."/>
            <person name="Hansen M."/>
            <person name="Howarth C."/>
            <person name="Imamovic A."/>
            <person name="Ireland A."/>
            <person name="Larimer J."/>
            <person name="McCowan C."/>
            <person name="Murphy C."/>
            <person name="Pearson M."/>
            <person name="Poon T.W."/>
            <person name="Priest M."/>
            <person name="Roberts A."/>
            <person name="Saif S."/>
            <person name="Shea T."/>
            <person name="Sisk P."/>
            <person name="Sykes S."/>
            <person name="Wortman J."/>
            <person name="Nusbaum C."/>
            <person name="Birren B."/>
        </authorList>
    </citation>
    <scope>NUCLEOTIDE SEQUENCE [LARGE SCALE GENOMIC DNA]</scope>
    <source>
        <strain evidence="7 8">CBS 101466</strain>
    </source>
</reference>
<evidence type="ECO:0000256" key="2">
    <source>
        <dbReference type="ARBA" id="ARBA00022630"/>
    </source>
</evidence>
<dbReference type="InterPro" id="IPR036188">
    <property type="entry name" value="FAD/NAD-bd_sf"/>
</dbReference>
<evidence type="ECO:0000256" key="1">
    <source>
        <dbReference type="ARBA" id="ARBA00007801"/>
    </source>
</evidence>
<protein>
    <recommendedName>
        <fullName evidence="9">FAD-binding domain-containing protein</fullName>
    </recommendedName>
</protein>
<dbReference type="InterPro" id="IPR038220">
    <property type="entry name" value="PHOX_C_sf"/>
</dbReference>
<organism evidence="7 8">
    <name type="scientific">Cyphellophora europaea (strain CBS 101466)</name>
    <name type="common">Phialophora europaea</name>
    <dbReference type="NCBI Taxonomy" id="1220924"/>
    <lineage>
        <taxon>Eukaryota</taxon>
        <taxon>Fungi</taxon>
        <taxon>Dikarya</taxon>
        <taxon>Ascomycota</taxon>
        <taxon>Pezizomycotina</taxon>
        <taxon>Eurotiomycetes</taxon>
        <taxon>Chaetothyriomycetidae</taxon>
        <taxon>Chaetothyriales</taxon>
        <taxon>Cyphellophoraceae</taxon>
        <taxon>Cyphellophora</taxon>
    </lineage>
</organism>
<evidence type="ECO:0008006" key="9">
    <source>
        <dbReference type="Google" id="ProtNLM"/>
    </source>
</evidence>
<feature type="domain" description="Phenol hydroxylase-like C-terminal dimerisation" evidence="6">
    <location>
        <begin position="417"/>
        <end position="610"/>
    </location>
</feature>
<dbReference type="NCBIfam" id="NF006144">
    <property type="entry name" value="PRK08294.1"/>
    <property type="match status" value="1"/>
</dbReference>
<gene>
    <name evidence="7" type="ORF">HMPREF1541_04772</name>
</gene>
<keyword evidence="3" id="KW-0274">FAD</keyword>
<dbReference type="SUPFAM" id="SSF52833">
    <property type="entry name" value="Thioredoxin-like"/>
    <property type="match status" value="1"/>
</dbReference>
<dbReference type="GeneID" id="19972111"/>
<dbReference type="InParanoid" id="W2RW02"/>
<feature type="domain" description="FAD-binding" evidence="5">
    <location>
        <begin position="14"/>
        <end position="376"/>
    </location>
</feature>
<dbReference type="SUPFAM" id="SSF54373">
    <property type="entry name" value="FAD-linked reductases, C-terminal domain"/>
    <property type="match status" value="1"/>
</dbReference>
<dbReference type="Pfam" id="PF07976">
    <property type="entry name" value="Phe_hydrox_dim"/>
    <property type="match status" value="1"/>
</dbReference>
<dbReference type="Gene3D" id="3.30.9.10">
    <property type="entry name" value="D-Amino Acid Oxidase, subunit A, domain 2"/>
    <property type="match status" value="1"/>
</dbReference>
<evidence type="ECO:0000256" key="3">
    <source>
        <dbReference type="ARBA" id="ARBA00022827"/>
    </source>
</evidence>
<comment type="similarity">
    <text evidence="1">Belongs to the PheA/TfdB FAD monooxygenase family.</text>
</comment>
<keyword evidence="4" id="KW-0560">Oxidoreductase</keyword>
<dbReference type="InterPro" id="IPR012941">
    <property type="entry name" value="Phe_hydrox_C_dim_dom"/>
</dbReference>
<dbReference type="InterPro" id="IPR036249">
    <property type="entry name" value="Thioredoxin-like_sf"/>
</dbReference>
<dbReference type="AlphaFoldDB" id="W2RW02"/>
<accession>W2RW02</accession>
<dbReference type="STRING" id="1220924.W2RW02"/>
<dbReference type="Proteomes" id="UP000030752">
    <property type="component" value="Unassembled WGS sequence"/>
</dbReference>
<evidence type="ECO:0000313" key="8">
    <source>
        <dbReference type="Proteomes" id="UP000030752"/>
    </source>
</evidence>
<dbReference type="PRINTS" id="PR00420">
    <property type="entry name" value="RNGMNOXGNASE"/>
</dbReference>
<dbReference type="InterPro" id="IPR050641">
    <property type="entry name" value="RIFMO-like"/>
</dbReference>
<dbReference type="eggNOG" id="KOG3855">
    <property type="taxonomic scope" value="Eukaryota"/>
</dbReference>
<dbReference type="VEuPathDB" id="FungiDB:HMPREF1541_04772"/>
<keyword evidence="2" id="KW-0285">Flavoprotein</keyword>
<dbReference type="PANTHER" id="PTHR43004">
    <property type="entry name" value="TRK SYSTEM POTASSIUM UPTAKE PROTEIN"/>
    <property type="match status" value="1"/>
</dbReference>
<proteinExistence type="inferred from homology"/>
<dbReference type="RefSeq" id="XP_008717338.1">
    <property type="nucleotide sequence ID" value="XM_008719116.1"/>
</dbReference>
<name>W2RW02_CYPE1</name>
<dbReference type="GO" id="GO:0016709">
    <property type="term" value="F:oxidoreductase activity, acting on paired donors, with incorporation or reduction of molecular oxygen, NAD(P)H as one donor, and incorporation of one atom of oxygen"/>
    <property type="evidence" value="ECO:0007669"/>
    <property type="project" value="UniProtKB-ARBA"/>
</dbReference>
<dbReference type="Gene3D" id="3.50.50.60">
    <property type="entry name" value="FAD/NAD(P)-binding domain"/>
    <property type="match status" value="1"/>
</dbReference>
<dbReference type="SUPFAM" id="SSF51905">
    <property type="entry name" value="FAD/NAD(P)-binding domain"/>
    <property type="match status" value="1"/>
</dbReference>
<dbReference type="EMBL" id="KB822720">
    <property type="protein sequence ID" value="ETN40495.1"/>
    <property type="molecule type" value="Genomic_DNA"/>
</dbReference>
<keyword evidence="8" id="KW-1185">Reference proteome</keyword>
<evidence type="ECO:0000313" key="7">
    <source>
        <dbReference type="EMBL" id="ETN40495.1"/>
    </source>
</evidence>
<dbReference type="Pfam" id="PF01494">
    <property type="entry name" value="FAD_binding_3"/>
    <property type="match status" value="1"/>
</dbReference>
<dbReference type="PANTHER" id="PTHR43004:SF10">
    <property type="entry name" value="2-MONOOXYGENASE, PUTATIVE (AFU_ORTHOLOGUE AFUA_6G11480)-RELATED"/>
    <property type="match status" value="1"/>
</dbReference>